<dbReference type="CDD" id="cd00082">
    <property type="entry name" value="HisKA"/>
    <property type="match status" value="1"/>
</dbReference>
<evidence type="ECO:0000256" key="4">
    <source>
        <dbReference type="ARBA" id="ARBA00022553"/>
    </source>
</evidence>
<evidence type="ECO:0000256" key="8">
    <source>
        <dbReference type="ARBA" id="ARBA00022989"/>
    </source>
</evidence>
<keyword evidence="5" id="KW-0808">Transferase</keyword>
<evidence type="ECO:0000256" key="3">
    <source>
        <dbReference type="ARBA" id="ARBA00012438"/>
    </source>
</evidence>
<comment type="caution">
    <text evidence="14">The sequence shown here is derived from an EMBL/GenBank/DDBJ whole genome shotgun (WGS) entry which is preliminary data.</text>
</comment>
<dbReference type="PROSITE" id="PS50885">
    <property type="entry name" value="HAMP"/>
    <property type="match status" value="1"/>
</dbReference>
<dbReference type="InterPro" id="IPR050428">
    <property type="entry name" value="TCS_sensor_his_kinase"/>
</dbReference>
<evidence type="ECO:0000256" key="9">
    <source>
        <dbReference type="ARBA" id="ARBA00023012"/>
    </source>
</evidence>
<evidence type="ECO:0000313" key="15">
    <source>
        <dbReference type="Proteomes" id="UP000707352"/>
    </source>
</evidence>
<dbReference type="CDD" id="cd00075">
    <property type="entry name" value="HATPase"/>
    <property type="match status" value="1"/>
</dbReference>
<dbReference type="PANTHER" id="PTHR45436">
    <property type="entry name" value="SENSOR HISTIDINE KINASE YKOH"/>
    <property type="match status" value="1"/>
</dbReference>
<gene>
    <name evidence="14" type="ORF">HB375_17220</name>
</gene>
<protein>
    <recommendedName>
        <fullName evidence="3">histidine kinase</fullName>
        <ecNumber evidence="3">2.7.13.3</ecNumber>
    </recommendedName>
</protein>
<feature type="transmembrane region" description="Helical" evidence="11">
    <location>
        <begin position="12"/>
        <end position="36"/>
    </location>
</feature>
<dbReference type="SMART" id="SM00387">
    <property type="entry name" value="HATPase_c"/>
    <property type="match status" value="1"/>
</dbReference>
<dbReference type="InterPro" id="IPR005467">
    <property type="entry name" value="His_kinase_dom"/>
</dbReference>
<comment type="catalytic activity">
    <reaction evidence="1">
        <text>ATP + protein L-histidine = ADP + protein N-phospho-L-histidine.</text>
        <dbReference type="EC" id="2.7.13.3"/>
    </reaction>
</comment>
<evidence type="ECO:0000256" key="10">
    <source>
        <dbReference type="ARBA" id="ARBA00023136"/>
    </source>
</evidence>
<dbReference type="PRINTS" id="PR00344">
    <property type="entry name" value="BCTRLSENSOR"/>
</dbReference>
<evidence type="ECO:0000259" key="12">
    <source>
        <dbReference type="PROSITE" id="PS50109"/>
    </source>
</evidence>
<keyword evidence="9" id="KW-0902">Two-component regulatory system</keyword>
<dbReference type="SMART" id="SM00388">
    <property type="entry name" value="HisKA"/>
    <property type="match status" value="1"/>
</dbReference>
<keyword evidence="10 11" id="KW-0472">Membrane</keyword>
<dbReference type="Gene3D" id="1.10.287.130">
    <property type="match status" value="1"/>
</dbReference>
<comment type="subcellular location">
    <subcellularLocation>
        <location evidence="2">Membrane</location>
        <topology evidence="2">Multi-pass membrane protein</topology>
    </subcellularLocation>
</comment>
<keyword evidence="8 11" id="KW-1133">Transmembrane helix</keyword>
<dbReference type="PANTHER" id="PTHR45436:SF15">
    <property type="entry name" value="SENSOR HISTIDINE KINASE CUSS"/>
    <property type="match status" value="1"/>
</dbReference>
<evidence type="ECO:0000256" key="5">
    <source>
        <dbReference type="ARBA" id="ARBA00022679"/>
    </source>
</evidence>
<dbReference type="Gene3D" id="3.30.565.10">
    <property type="entry name" value="Histidine kinase-like ATPase, C-terminal domain"/>
    <property type="match status" value="1"/>
</dbReference>
<evidence type="ECO:0000256" key="11">
    <source>
        <dbReference type="SAM" id="Phobius"/>
    </source>
</evidence>
<accession>A0ABX0VES2</accession>
<evidence type="ECO:0000313" key="14">
    <source>
        <dbReference type="EMBL" id="NIX78338.1"/>
    </source>
</evidence>
<dbReference type="Proteomes" id="UP000707352">
    <property type="component" value="Unassembled WGS sequence"/>
</dbReference>
<dbReference type="GO" id="GO:0016301">
    <property type="term" value="F:kinase activity"/>
    <property type="evidence" value="ECO:0007669"/>
    <property type="project" value="UniProtKB-KW"/>
</dbReference>
<dbReference type="Pfam" id="PF02518">
    <property type="entry name" value="HATPase_c"/>
    <property type="match status" value="1"/>
</dbReference>
<evidence type="ECO:0000256" key="6">
    <source>
        <dbReference type="ARBA" id="ARBA00022692"/>
    </source>
</evidence>
<evidence type="ECO:0000259" key="13">
    <source>
        <dbReference type="PROSITE" id="PS50885"/>
    </source>
</evidence>
<proteinExistence type="predicted"/>
<sequence length="460" mass="49960">MISSPVRSLTRTLIWRLIAFQIAGLVLILVLVVGTLSATGLLVNLETEDETIAILQEALARDENNGLLLRPTPALADLRSKVPDHWFIVRDQNGQRLAEGQPPSVFARIGASLDEIGQARLGWNMADDSSSRPTARMKWIDTQAGRVQILTGSGPQVTPHKILMATSLVISSLILPSLVPLIIATIVVTPVVIRRALAGLSEAAAQARDIDINQLHTRLSADAVPSEAAPLVQAINDALDRLEREYEGQQRFLMAAAHELRTPIAVLQVRLESLAEGAVKDRLLEALNRLANLAGQLLDIQRLSQSAPEFARIDLVDLARRVASDLAPLAIAAGYEPALESDVDEMPIDGDQSSLERALTNLIQNAIQHGGRRGTITITVGSDYSISVTDEGDGVPAERNEDIFKPFHRLHPQRSGAGLGLHLVREIVRRHGGRITVINVPHGGACFRMTFRPPRQSASR</sequence>
<feature type="domain" description="Histidine kinase" evidence="12">
    <location>
        <begin position="255"/>
        <end position="455"/>
    </location>
</feature>
<evidence type="ECO:0000256" key="2">
    <source>
        <dbReference type="ARBA" id="ARBA00004141"/>
    </source>
</evidence>
<keyword evidence="15" id="KW-1185">Reference proteome</keyword>
<evidence type="ECO:0000256" key="1">
    <source>
        <dbReference type="ARBA" id="ARBA00000085"/>
    </source>
</evidence>
<keyword evidence="4" id="KW-0597">Phosphoprotein</keyword>
<name>A0ABX0VES2_9HYPH</name>
<evidence type="ECO:0000256" key="7">
    <source>
        <dbReference type="ARBA" id="ARBA00022777"/>
    </source>
</evidence>
<dbReference type="InterPro" id="IPR003661">
    <property type="entry name" value="HisK_dim/P_dom"/>
</dbReference>
<dbReference type="SUPFAM" id="SSF55874">
    <property type="entry name" value="ATPase domain of HSP90 chaperone/DNA topoisomerase II/histidine kinase"/>
    <property type="match status" value="1"/>
</dbReference>
<dbReference type="InterPro" id="IPR036097">
    <property type="entry name" value="HisK_dim/P_sf"/>
</dbReference>
<dbReference type="InterPro" id="IPR003594">
    <property type="entry name" value="HATPase_dom"/>
</dbReference>
<keyword evidence="6 11" id="KW-0812">Transmembrane</keyword>
<dbReference type="InterPro" id="IPR003660">
    <property type="entry name" value="HAMP_dom"/>
</dbReference>
<dbReference type="SUPFAM" id="SSF47384">
    <property type="entry name" value="Homodimeric domain of signal transducing histidine kinase"/>
    <property type="match status" value="1"/>
</dbReference>
<dbReference type="Pfam" id="PF00512">
    <property type="entry name" value="HisKA"/>
    <property type="match status" value="1"/>
</dbReference>
<dbReference type="PROSITE" id="PS50109">
    <property type="entry name" value="HIS_KIN"/>
    <property type="match status" value="1"/>
</dbReference>
<organism evidence="14 15">
    <name type="scientific">Microvirga terricola</name>
    <dbReference type="NCBI Taxonomy" id="2719797"/>
    <lineage>
        <taxon>Bacteria</taxon>
        <taxon>Pseudomonadati</taxon>
        <taxon>Pseudomonadota</taxon>
        <taxon>Alphaproteobacteria</taxon>
        <taxon>Hyphomicrobiales</taxon>
        <taxon>Methylobacteriaceae</taxon>
        <taxon>Microvirga</taxon>
    </lineage>
</organism>
<feature type="domain" description="HAMP" evidence="13">
    <location>
        <begin position="194"/>
        <end position="247"/>
    </location>
</feature>
<dbReference type="InterPro" id="IPR036890">
    <property type="entry name" value="HATPase_C_sf"/>
</dbReference>
<dbReference type="EMBL" id="JAATJS010000008">
    <property type="protein sequence ID" value="NIX78338.1"/>
    <property type="molecule type" value="Genomic_DNA"/>
</dbReference>
<keyword evidence="7 14" id="KW-0418">Kinase</keyword>
<reference evidence="14 15" key="1">
    <citation type="submission" date="2020-03" db="EMBL/GenBank/DDBJ databases">
        <title>The genome sequence of Microvirga sp. c23x22.</title>
        <authorList>
            <person name="Zhang X."/>
        </authorList>
    </citation>
    <scope>NUCLEOTIDE SEQUENCE [LARGE SCALE GENOMIC DNA]</scope>
    <source>
        <strain evidence="15">c23x22</strain>
    </source>
</reference>
<dbReference type="InterPro" id="IPR004358">
    <property type="entry name" value="Sig_transdc_His_kin-like_C"/>
</dbReference>
<dbReference type="EC" id="2.7.13.3" evidence="3"/>